<accession>A0A8D8EZL1</accession>
<sequence length="100" mass="11106">MKDCVGYDVCCCGITSVLDALFYLRVNRRVLPAGDDHPQEESEVSWRMLNNDGVVDQVALEEVATEVATNAGWELCHVQKMLDPVEARRNPVSNLSGILE</sequence>
<proteinExistence type="predicted"/>
<reference evidence="1" key="1">
    <citation type="submission" date="2021-05" db="EMBL/GenBank/DDBJ databases">
        <authorList>
            <person name="Alioto T."/>
            <person name="Alioto T."/>
            <person name="Gomez Garrido J."/>
        </authorList>
    </citation>
    <scope>NUCLEOTIDE SEQUENCE</scope>
</reference>
<dbReference type="EMBL" id="HBUE01022142">
    <property type="protein sequence ID" value="CAG6453071.1"/>
    <property type="molecule type" value="Transcribed_RNA"/>
</dbReference>
<protein>
    <submittedName>
        <fullName evidence="1">(northern house mosquito) hypothetical protein</fullName>
    </submittedName>
</protein>
<name>A0A8D8EZL1_CULPI</name>
<organism evidence="1">
    <name type="scientific">Culex pipiens</name>
    <name type="common">House mosquito</name>
    <dbReference type="NCBI Taxonomy" id="7175"/>
    <lineage>
        <taxon>Eukaryota</taxon>
        <taxon>Metazoa</taxon>
        <taxon>Ecdysozoa</taxon>
        <taxon>Arthropoda</taxon>
        <taxon>Hexapoda</taxon>
        <taxon>Insecta</taxon>
        <taxon>Pterygota</taxon>
        <taxon>Neoptera</taxon>
        <taxon>Endopterygota</taxon>
        <taxon>Diptera</taxon>
        <taxon>Nematocera</taxon>
        <taxon>Culicoidea</taxon>
        <taxon>Culicidae</taxon>
        <taxon>Culicinae</taxon>
        <taxon>Culicini</taxon>
        <taxon>Culex</taxon>
        <taxon>Culex</taxon>
    </lineage>
</organism>
<evidence type="ECO:0000313" key="1">
    <source>
        <dbReference type="EMBL" id="CAG6453071.1"/>
    </source>
</evidence>
<dbReference type="AlphaFoldDB" id="A0A8D8EZL1"/>